<dbReference type="Proteomes" id="UP000799439">
    <property type="component" value="Unassembled WGS sequence"/>
</dbReference>
<name>A0A9P4JAG8_9PEZI</name>
<organism evidence="3 4">
    <name type="scientific">Myriangium duriaei CBS 260.36</name>
    <dbReference type="NCBI Taxonomy" id="1168546"/>
    <lineage>
        <taxon>Eukaryota</taxon>
        <taxon>Fungi</taxon>
        <taxon>Dikarya</taxon>
        <taxon>Ascomycota</taxon>
        <taxon>Pezizomycotina</taxon>
        <taxon>Dothideomycetes</taxon>
        <taxon>Dothideomycetidae</taxon>
        <taxon>Myriangiales</taxon>
        <taxon>Myriangiaceae</taxon>
        <taxon>Myriangium</taxon>
    </lineage>
</organism>
<reference evidence="3" key="1">
    <citation type="journal article" date="2020" name="Stud. Mycol.">
        <title>101 Dothideomycetes genomes: a test case for predicting lifestyles and emergence of pathogens.</title>
        <authorList>
            <person name="Haridas S."/>
            <person name="Albert R."/>
            <person name="Binder M."/>
            <person name="Bloem J."/>
            <person name="Labutti K."/>
            <person name="Salamov A."/>
            <person name="Andreopoulos B."/>
            <person name="Baker S."/>
            <person name="Barry K."/>
            <person name="Bills G."/>
            <person name="Bluhm B."/>
            <person name="Cannon C."/>
            <person name="Castanera R."/>
            <person name="Culley D."/>
            <person name="Daum C."/>
            <person name="Ezra D."/>
            <person name="Gonzalez J."/>
            <person name="Henrissat B."/>
            <person name="Kuo A."/>
            <person name="Liang C."/>
            <person name="Lipzen A."/>
            <person name="Lutzoni F."/>
            <person name="Magnuson J."/>
            <person name="Mondo S."/>
            <person name="Nolan M."/>
            <person name="Ohm R."/>
            <person name="Pangilinan J."/>
            <person name="Park H.-J."/>
            <person name="Ramirez L."/>
            <person name="Alfaro M."/>
            <person name="Sun H."/>
            <person name="Tritt A."/>
            <person name="Yoshinaga Y."/>
            <person name="Zwiers L.-H."/>
            <person name="Turgeon B."/>
            <person name="Goodwin S."/>
            <person name="Spatafora J."/>
            <person name="Crous P."/>
            <person name="Grigoriev I."/>
        </authorList>
    </citation>
    <scope>NUCLEOTIDE SEQUENCE</scope>
    <source>
        <strain evidence="3">CBS 260.36</strain>
    </source>
</reference>
<evidence type="ECO:0000256" key="1">
    <source>
        <dbReference type="SAM" id="Coils"/>
    </source>
</evidence>
<evidence type="ECO:0000313" key="3">
    <source>
        <dbReference type="EMBL" id="KAF2157896.1"/>
    </source>
</evidence>
<feature type="coiled-coil region" evidence="1">
    <location>
        <begin position="486"/>
        <end position="513"/>
    </location>
</feature>
<dbReference type="AlphaFoldDB" id="A0A9P4JAG8"/>
<proteinExistence type="predicted"/>
<feature type="region of interest" description="Disordered" evidence="2">
    <location>
        <begin position="591"/>
        <end position="628"/>
    </location>
</feature>
<evidence type="ECO:0000256" key="2">
    <source>
        <dbReference type="SAM" id="MobiDB-lite"/>
    </source>
</evidence>
<sequence>MPHTRTNSGNTADKAAGNEAAIPEQATEQVARQVTYQASQQTHQQILYEAPCSVARPASQQLDDEVIYQMIQQATKQIANAVNKHAQQVTCQVAYEVGSQIAQSAKQLTQQAIHALKCEVAQQAVHQASQDATQHIEQHLTQQLQTPHEPIEALNDSIENLWEKQNVMLRTVQETLSHIGAAVVSIQGMREDIAALKDINSKQETNLFGKFASVEEKLGCISTELASLPTIRGDVAALNDLRLLDSIAQIAGKLDHLSTETVPGLVGTVANVEEKIGHISNEIVPLRGMQHDITALRDTKLLAMSIKDTLDRISTDSASLQGLREDVAALKDVKLFDTVMTMEKKLSHLSTEIVPLRNIRQDVTAVRDINSRRDAHMLSFGQSVSFLQGAVQGMRDDMAALKDGNSRTMSQLQQLDQGMRNNIASLRDSNSKRNTQLKSLGQSVSQLRDDLGTLQSLPVGLEALRSDISDLSEAVLIIKTDTFAGRAETRQALAQLEERWKKVRKDMSGYEESAKSQQDTTDRIRQGLQYIEKTIKDSIPKQEMTQGSNSFDEHTGVTHRLGRVEEVLRAVQGLIQDGVIYDNINVEVAPKRGRGTHRSPTPDPASRKRRASIAAQKEEGKRQSLLRA</sequence>
<accession>A0A9P4JAG8</accession>
<protein>
    <submittedName>
        <fullName evidence="3">Uncharacterized protein</fullName>
    </submittedName>
</protein>
<dbReference type="OrthoDB" id="10046318at2759"/>
<gene>
    <name evidence="3" type="ORF">K461DRAFT_317919</name>
</gene>
<dbReference type="EMBL" id="ML996081">
    <property type="protein sequence ID" value="KAF2157896.1"/>
    <property type="molecule type" value="Genomic_DNA"/>
</dbReference>
<keyword evidence="1" id="KW-0175">Coiled coil</keyword>
<evidence type="ECO:0000313" key="4">
    <source>
        <dbReference type="Proteomes" id="UP000799439"/>
    </source>
</evidence>
<keyword evidence="4" id="KW-1185">Reference proteome</keyword>
<comment type="caution">
    <text evidence="3">The sequence shown here is derived from an EMBL/GenBank/DDBJ whole genome shotgun (WGS) entry which is preliminary data.</text>
</comment>